<evidence type="ECO:0000313" key="2">
    <source>
        <dbReference type="Proteomes" id="UP001202328"/>
    </source>
</evidence>
<protein>
    <submittedName>
        <fullName evidence="1">Uncharacterized protein</fullName>
    </submittedName>
</protein>
<dbReference type="AlphaFoldDB" id="A0AAD4SGP4"/>
<proteinExistence type="predicted"/>
<organism evidence="1 2">
    <name type="scientific">Papaver atlanticum</name>
    <dbReference type="NCBI Taxonomy" id="357466"/>
    <lineage>
        <taxon>Eukaryota</taxon>
        <taxon>Viridiplantae</taxon>
        <taxon>Streptophyta</taxon>
        <taxon>Embryophyta</taxon>
        <taxon>Tracheophyta</taxon>
        <taxon>Spermatophyta</taxon>
        <taxon>Magnoliopsida</taxon>
        <taxon>Ranunculales</taxon>
        <taxon>Papaveraceae</taxon>
        <taxon>Papaveroideae</taxon>
        <taxon>Papaver</taxon>
    </lineage>
</organism>
<name>A0AAD4SGP4_9MAGN</name>
<accession>A0AAD4SGP4</accession>
<dbReference type="Proteomes" id="UP001202328">
    <property type="component" value="Unassembled WGS sequence"/>
</dbReference>
<keyword evidence="2" id="KW-1185">Reference proteome</keyword>
<dbReference type="EMBL" id="JAJJMB010010711">
    <property type="protein sequence ID" value="KAI3906865.1"/>
    <property type="molecule type" value="Genomic_DNA"/>
</dbReference>
<gene>
    <name evidence="1" type="ORF">MKW98_004915</name>
</gene>
<reference evidence="1" key="1">
    <citation type="submission" date="2022-04" db="EMBL/GenBank/DDBJ databases">
        <title>A functionally conserved STORR gene fusion in Papaver species that diverged 16.8 million years ago.</title>
        <authorList>
            <person name="Catania T."/>
        </authorList>
    </citation>
    <scope>NUCLEOTIDE SEQUENCE</scope>
    <source>
        <strain evidence="1">S-188037</strain>
    </source>
</reference>
<comment type="caution">
    <text evidence="1">The sequence shown here is derived from an EMBL/GenBank/DDBJ whole genome shotgun (WGS) entry which is preliminary data.</text>
</comment>
<evidence type="ECO:0000313" key="1">
    <source>
        <dbReference type="EMBL" id="KAI3906865.1"/>
    </source>
</evidence>
<sequence length="79" mass="8704">MLWSSGCSGGDMESAVKNASRTVMMIEFVPEKFWGSPLALGLYDTYRKSLLGSVWKQTKGNKSRLAKTNSSLNLEADLN</sequence>